<sequence>MSEEETETDHGLLARATALENELQRLRQASAPTPLDADYERCFMKAHRDLTAGRVPDAVPKAMLRDKLLQSLRDEQESLKRMLAVYTDQIKAAEAEIAELEDHNKAVAPVNGRTPPIPNDYDAVKK</sequence>
<keyword evidence="2" id="KW-1185">Reference proteome</keyword>
<dbReference type="EMBL" id="CM023484">
    <property type="protein sequence ID" value="KAH6932256.1"/>
    <property type="molecule type" value="Genomic_DNA"/>
</dbReference>
<gene>
    <name evidence="1" type="ORF">HPB50_004129</name>
</gene>
<comment type="caution">
    <text evidence="1">The sequence shown here is derived from an EMBL/GenBank/DDBJ whole genome shotgun (WGS) entry which is preliminary data.</text>
</comment>
<accession>A0ACB7SE90</accession>
<dbReference type="Proteomes" id="UP000821845">
    <property type="component" value="Chromosome 4"/>
</dbReference>
<reference evidence="1" key="1">
    <citation type="submission" date="2020-05" db="EMBL/GenBank/DDBJ databases">
        <title>Large-scale comparative analyses of tick genomes elucidate their genetic diversity and vector capacities.</title>
        <authorList>
            <person name="Jia N."/>
            <person name="Wang J."/>
            <person name="Shi W."/>
            <person name="Du L."/>
            <person name="Sun Y."/>
            <person name="Zhan W."/>
            <person name="Jiang J."/>
            <person name="Wang Q."/>
            <person name="Zhang B."/>
            <person name="Ji P."/>
            <person name="Sakyi L.B."/>
            <person name="Cui X."/>
            <person name="Yuan T."/>
            <person name="Jiang B."/>
            <person name="Yang W."/>
            <person name="Lam T.T.-Y."/>
            <person name="Chang Q."/>
            <person name="Ding S."/>
            <person name="Wang X."/>
            <person name="Zhu J."/>
            <person name="Ruan X."/>
            <person name="Zhao L."/>
            <person name="Wei J."/>
            <person name="Que T."/>
            <person name="Du C."/>
            <person name="Cheng J."/>
            <person name="Dai P."/>
            <person name="Han X."/>
            <person name="Huang E."/>
            <person name="Gao Y."/>
            <person name="Liu J."/>
            <person name="Shao H."/>
            <person name="Ye R."/>
            <person name="Li L."/>
            <person name="Wei W."/>
            <person name="Wang X."/>
            <person name="Wang C."/>
            <person name="Yang T."/>
            <person name="Huo Q."/>
            <person name="Li W."/>
            <person name="Guo W."/>
            <person name="Chen H."/>
            <person name="Zhou L."/>
            <person name="Ni X."/>
            <person name="Tian J."/>
            <person name="Zhou Y."/>
            <person name="Sheng Y."/>
            <person name="Liu T."/>
            <person name="Pan Y."/>
            <person name="Xia L."/>
            <person name="Li J."/>
            <person name="Zhao F."/>
            <person name="Cao W."/>
        </authorList>
    </citation>
    <scope>NUCLEOTIDE SEQUENCE</scope>
    <source>
        <strain evidence="1">Hyas-2018</strain>
    </source>
</reference>
<organism evidence="1 2">
    <name type="scientific">Hyalomma asiaticum</name>
    <name type="common">Tick</name>
    <dbReference type="NCBI Taxonomy" id="266040"/>
    <lineage>
        <taxon>Eukaryota</taxon>
        <taxon>Metazoa</taxon>
        <taxon>Ecdysozoa</taxon>
        <taxon>Arthropoda</taxon>
        <taxon>Chelicerata</taxon>
        <taxon>Arachnida</taxon>
        <taxon>Acari</taxon>
        <taxon>Parasitiformes</taxon>
        <taxon>Ixodida</taxon>
        <taxon>Ixodoidea</taxon>
        <taxon>Ixodidae</taxon>
        <taxon>Hyalomminae</taxon>
        <taxon>Hyalomma</taxon>
    </lineage>
</organism>
<evidence type="ECO:0000313" key="1">
    <source>
        <dbReference type="EMBL" id="KAH6932256.1"/>
    </source>
</evidence>
<name>A0ACB7SE90_HYAAI</name>
<protein>
    <submittedName>
        <fullName evidence="1">Uncharacterized protein</fullName>
    </submittedName>
</protein>
<proteinExistence type="predicted"/>
<evidence type="ECO:0000313" key="2">
    <source>
        <dbReference type="Proteomes" id="UP000821845"/>
    </source>
</evidence>